<protein>
    <submittedName>
        <fullName evidence="1">Uncharacterized protein</fullName>
    </submittedName>
</protein>
<accession>T1JMN6</accession>
<dbReference type="EnsemblMetazoa" id="SMAR015116-RA">
    <property type="protein sequence ID" value="SMAR015116-PA"/>
    <property type="gene ID" value="SMAR015116"/>
</dbReference>
<dbReference type="Proteomes" id="UP000014500">
    <property type="component" value="Unassembled WGS sequence"/>
</dbReference>
<sequence length="32" mass="3978">MADIFQNRKCSSKFFLRKFGKFKFLWRICETT</sequence>
<dbReference type="AlphaFoldDB" id="T1JMN6"/>
<reference evidence="2" key="1">
    <citation type="submission" date="2011-05" db="EMBL/GenBank/DDBJ databases">
        <authorList>
            <person name="Richards S.R."/>
            <person name="Qu J."/>
            <person name="Jiang H."/>
            <person name="Jhangiani S.N."/>
            <person name="Agravi P."/>
            <person name="Goodspeed R."/>
            <person name="Gross S."/>
            <person name="Mandapat C."/>
            <person name="Jackson L."/>
            <person name="Mathew T."/>
            <person name="Pu L."/>
            <person name="Thornton R."/>
            <person name="Saada N."/>
            <person name="Wilczek-Boney K.B."/>
            <person name="Lee S."/>
            <person name="Kovar C."/>
            <person name="Wu Y."/>
            <person name="Scherer S.E."/>
            <person name="Worley K.C."/>
            <person name="Muzny D.M."/>
            <person name="Gibbs R."/>
        </authorList>
    </citation>
    <scope>NUCLEOTIDE SEQUENCE</scope>
    <source>
        <strain evidence="2">Brora</strain>
    </source>
</reference>
<evidence type="ECO:0000313" key="1">
    <source>
        <dbReference type="EnsemblMetazoa" id="SMAR015116-PA"/>
    </source>
</evidence>
<dbReference type="EMBL" id="JH431954">
    <property type="status" value="NOT_ANNOTATED_CDS"/>
    <property type="molecule type" value="Genomic_DNA"/>
</dbReference>
<evidence type="ECO:0000313" key="2">
    <source>
        <dbReference type="Proteomes" id="UP000014500"/>
    </source>
</evidence>
<dbReference type="HOGENOM" id="CLU_3394305_0_0_1"/>
<organism evidence="1 2">
    <name type="scientific">Strigamia maritima</name>
    <name type="common">European centipede</name>
    <name type="synonym">Geophilus maritimus</name>
    <dbReference type="NCBI Taxonomy" id="126957"/>
    <lineage>
        <taxon>Eukaryota</taxon>
        <taxon>Metazoa</taxon>
        <taxon>Ecdysozoa</taxon>
        <taxon>Arthropoda</taxon>
        <taxon>Myriapoda</taxon>
        <taxon>Chilopoda</taxon>
        <taxon>Pleurostigmophora</taxon>
        <taxon>Geophilomorpha</taxon>
        <taxon>Linotaeniidae</taxon>
        <taxon>Strigamia</taxon>
    </lineage>
</organism>
<name>T1JMN6_STRMM</name>
<proteinExistence type="predicted"/>
<keyword evidence="2" id="KW-1185">Reference proteome</keyword>
<reference evidence="1" key="2">
    <citation type="submission" date="2015-02" db="UniProtKB">
        <authorList>
            <consortium name="EnsemblMetazoa"/>
        </authorList>
    </citation>
    <scope>IDENTIFICATION</scope>
</reference>